<comment type="caution">
    <text evidence="1">The sequence shown here is derived from an EMBL/GenBank/DDBJ whole genome shotgun (WGS) entry which is preliminary data.</text>
</comment>
<accession>A0AC60PWG6</accession>
<dbReference type="EMBL" id="JABSTQ010009851">
    <property type="protein sequence ID" value="KAG0425378.1"/>
    <property type="molecule type" value="Genomic_DNA"/>
</dbReference>
<evidence type="ECO:0000313" key="1">
    <source>
        <dbReference type="EMBL" id="KAG0425378.1"/>
    </source>
</evidence>
<organism evidence="1 2">
    <name type="scientific">Ixodes persulcatus</name>
    <name type="common">Taiga tick</name>
    <dbReference type="NCBI Taxonomy" id="34615"/>
    <lineage>
        <taxon>Eukaryota</taxon>
        <taxon>Metazoa</taxon>
        <taxon>Ecdysozoa</taxon>
        <taxon>Arthropoda</taxon>
        <taxon>Chelicerata</taxon>
        <taxon>Arachnida</taxon>
        <taxon>Acari</taxon>
        <taxon>Parasitiformes</taxon>
        <taxon>Ixodida</taxon>
        <taxon>Ixodoidea</taxon>
        <taxon>Ixodidae</taxon>
        <taxon>Ixodinae</taxon>
        <taxon>Ixodes</taxon>
    </lineage>
</organism>
<evidence type="ECO:0000313" key="2">
    <source>
        <dbReference type="Proteomes" id="UP000805193"/>
    </source>
</evidence>
<sequence length="248" mass="27491">MDIALRRRTFVALTLEYKQPFTAGGSGGGGMERTSAAAWCPIWCGQPGSAQRGPLSSSDPRTVDDFEVRPVGLGSEGVCLTVKRYLGASRSGDPSGHKLGLNLLLSSGQDPGRREEEGRSLKEEDGRRSSREDEELEHFYVDCYETSSLLKFELGLGHGYRKLKPDAVPTHFKHGAPTTPHRKRSPCEKEKIRGIKKKIVALARTKQHSVLLKWLKTIVRHLHWCARTSNGDNKLVMAQVDIPDPAHQ</sequence>
<gene>
    <name evidence="1" type="ORF">HPB47_027436</name>
</gene>
<keyword evidence="2" id="KW-1185">Reference proteome</keyword>
<protein>
    <submittedName>
        <fullName evidence="1">Uncharacterized protein</fullName>
    </submittedName>
</protein>
<dbReference type="Proteomes" id="UP000805193">
    <property type="component" value="Unassembled WGS sequence"/>
</dbReference>
<name>A0AC60PWG6_IXOPE</name>
<proteinExistence type="predicted"/>
<reference evidence="1 2" key="1">
    <citation type="journal article" date="2020" name="Cell">
        <title>Large-Scale Comparative Analyses of Tick Genomes Elucidate Their Genetic Diversity and Vector Capacities.</title>
        <authorList>
            <consortium name="Tick Genome and Microbiome Consortium (TIGMIC)"/>
            <person name="Jia N."/>
            <person name="Wang J."/>
            <person name="Shi W."/>
            <person name="Du L."/>
            <person name="Sun Y."/>
            <person name="Zhan W."/>
            <person name="Jiang J.F."/>
            <person name="Wang Q."/>
            <person name="Zhang B."/>
            <person name="Ji P."/>
            <person name="Bell-Sakyi L."/>
            <person name="Cui X.M."/>
            <person name="Yuan T.T."/>
            <person name="Jiang B.G."/>
            <person name="Yang W.F."/>
            <person name="Lam T.T."/>
            <person name="Chang Q.C."/>
            <person name="Ding S.J."/>
            <person name="Wang X.J."/>
            <person name="Zhu J.G."/>
            <person name="Ruan X.D."/>
            <person name="Zhao L."/>
            <person name="Wei J.T."/>
            <person name="Ye R.Z."/>
            <person name="Que T.C."/>
            <person name="Du C.H."/>
            <person name="Zhou Y.H."/>
            <person name="Cheng J.X."/>
            <person name="Dai P.F."/>
            <person name="Guo W.B."/>
            <person name="Han X.H."/>
            <person name="Huang E.J."/>
            <person name="Li L.F."/>
            <person name="Wei W."/>
            <person name="Gao Y.C."/>
            <person name="Liu J.Z."/>
            <person name="Shao H.Z."/>
            <person name="Wang X."/>
            <person name="Wang C.C."/>
            <person name="Yang T.C."/>
            <person name="Huo Q.B."/>
            <person name="Li W."/>
            <person name="Chen H.Y."/>
            <person name="Chen S.E."/>
            <person name="Zhou L.G."/>
            <person name="Ni X.B."/>
            <person name="Tian J.H."/>
            <person name="Sheng Y."/>
            <person name="Liu T."/>
            <person name="Pan Y.S."/>
            <person name="Xia L.Y."/>
            <person name="Li J."/>
            <person name="Zhao F."/>
            <person name="Cao W.C."/>
        </authorList>
    </citation>
    <scope>NUCLEOTIDE SEQUENCE [LARGE SCALE GENOMIC DNA]</scope>
    <source>
        <strain evidence="1">Iper-2018</strain>
    </source>
</reference>